<name>A0A1Q9F122_SYMMI</name>
<feature type="transmembrane region" description="Helical" evidence="2">
    <location>
        <begin position="155"/>
        <end position="175"/>
    </location>
</feature>
<protein>
    <submittedName>
        <fullName evidence="3">Uncharacterized protein</fullName>
    </submittedName>
</protein>
<evidence type="ECO:0000256" key="1">
    <source>
        <dbReference type="SAM" id="MobiDB-lite"/>
    </source>
</evidence>
<keyword evidence="4" id="KW-1185">Reference proteome</keyword>
<feature type="region of interest" description="Disordered" evidence="1">
    <location>
        <begin position="1"/>
        <end position="24"/>
    </location>
</feature>
<keyword evidence="2" id="KW-1133">Transmembrane helix</keyword>
<keyword evidence="2" id="KW-0472">Membrane</keyword>
<gene>
    <name evidence="3" type="ORF">AK812_SmicGene2624</name>
</gene>
<accession>A0A1Q9F122</accession>
<dbReference type="Proteomes" id="UP000186817">
    <property type="component" value="Unassembled WGS sequence"/>
</dbReference>
<feature type="compositionally biased region" description="Low complexity" evidence="1">
    <location>
        <begin position="1"/>
        <end position="23"/>
    </location>
</feature>
<reference evidence="3 4" key="1">
    <citation type="submission" date="2016-02" db="EMBL/GenBank/DDBJ databases">
        <title>Genome analysis of coral dinoflagellate symbionts highlights evolutionary adaptations to a symbiotic lifestyle.</title>
        <authorList>
            <person name="Aranda M."/>
            <person name="Li Y."/>
            <person name="Liew Y.J."/>
            <person name="Baumgarten S."/>
            <person name="Simakov O."/>
            <person name="Wilson M."/>
            <person name="Piel J."/>
            <person name="Ashoor H."/>
            <person name="Bougouffa S."/>
            <person name="Bajic V.B."/>
            <person name="Ryu T."/>
            <person name="Ravasi T."/>
            <person name="Bayer T."/>
            <person name="Micklem G."/>
            <person name="Kim H."/>
            <person name="Bhak J."/>
            <person name="Lajeunesse T.C."/>
            <person name="Voolstra C.R."/>
        </authorList>
    </citation>
    <scope>NUCLEOTIDE SEQUENCE [LARGE SCALE GENOMIC DNA]</scope>
    <source>
        <strain evidence="3 4">CCMP2467</strain>
    </source>
</reference>
<dbReference type="AlphaFoldDB" id="A0A1Q9F122"/>
<comment type="caution">
    <text evidence="3">The sequence shown here is derived from an EMBL/GenBank/DDBJ whole genome shotgun (WGS) entry which is preliminary data.</text>
</comment>
<evidence type="ECO:0000313" key="3">
    <source>
        <dbReference type="EMBL" id="OLQ13375.1"/>
    </source>
</evidence>
<dbReference type="EMBL" id="LSRX01000029">
    <property type="protein sequence ID" value="OLQ13375.1"/>
    <property type="molecule type" value="Genomic_DNA"/>
</dbReference>
<evidence type="ECO:0000313" key="4">
    <source>
        <dbReference type="Proteomes" id="UP000186817"/>
    </source>
</evidence>
<sequence>MYESSQSDVLSSSSSSNNNNNSSRGRYRVQWIRDALMNLPLLLDEALLREVELIVLNIRDTLPIRELGTGAISAALEEEEKKTSEAPEGGQSSGEATLQLLKLLDRLLMGVELLVEPHGQAPKEAKEGIKRLPAATLPPAEESWQAQAHRWAPRLYLMWMAVSVVLLVVALRMHVSFRDDEDGE</sequence>
<evidence type="ECO:0000256" key="2">
    <source>
        <dbReference type="SAM" id="Phobius"/>
    </source>
</evidence>
<proteinExistence type="predicted"/>
<keyword evidence="2" id="KW-0812">Transmembrane</keyword>
<organism evidence="3 4">
    <name type="scientific">Symbiodinium microadriaticum</name>
    <name type="common">Dinoflagellate</name>
    <name type="synonym">Zooxanthella microadriatica</name>
    <dbReference type="NCBI Taxonomy" id="2951"/>
    <lineage>
        <taxon>Eukaryota</taxon>
        <taxon>Sar</taxon>
        <taxon>Alveolata</taxon>
        <taxon>Dinophyceae</taxon>
        <taxon>Suessiales</taxon>
        <taxon>Symbiodiniaceae</taxon>
        <taxon>Symbiodinium</taxon>
    </lineage>
</organism>